<dbReference type="PANTHER" id="PTHR47490:SF2">
    <property type="entry name" value="PROTEIN BLISTER"/>
    <property type="match status" value="1"/>
</dbReference>
<evidence type="ECO:0000313" key="3">
    <source>
        <dbReference type="Proteomes" id="UP001153076"/>
    </source>
</evidence>
<feature type="region of interest" description="Disordered" evidence="1">
    <location>
        <begin position="1"/>
        <end position="29"/>
    </location>
</feature>
<comment type="caution">
    <text evidence="2">The sequence shown here is derived from an EMBL/GenBank/DDBJ whole genome shotgun (WGS) entry which is preliminary data.</text>
</comment>
<sequence length="228" mass="25052">MKTNQEPNSNMKDKIFQQQGKSTKGSEMEMGHQIMIPGETKGRGLAVVRQHRQEGSAVSVGGRRRITPSIARREWKRLASLHKERQDLLQTIDALQEGSDAPGIDGDNSKVTSSGVHAHKEDANIKAEKEELIRALDLNKELSCKLEVQTQRLELLTAQSMASENTIARELTGFLSVRESVAHADEGDEAWYSDAVIGDPAGGGESFRIDNEAVSSWTLKTTAQQTLS</sequence>
<dbReference type="EMBL" id="JAKOGI010000310">
    <property type="protein sequence ID" value="KAJ8437250.1"/>
    <property type="molecule type" value="Genomic_DNA"/>
</dbReference>
<proteinExistence type="predicted"/>
<accession>A0A9Q1QE15</accession>
<feature type="region of interest" description="Disordered" evidence="1">
    <location>
        <begin position="98"/>
        <end position="117"/>
    </location>
</feature>
<dbReference type="GO" id="GO:0040008">
    <property type="term" value="P:regulation of growth"/>
    <property type="evidence" value="ECO:0007669"/>
    <property type="project" value="InterPro"/>
</dbReference>
<dbReference type="PANTHER" id="PTHR47490">
    <property type="entry name" value="PROTEIN BLISTER"/>
    <property type="match status" value="1"/>
</dbReference>
<gene>
    <name evidence="2" type="ORF">Cgig2_004643</name>
</gene>
<dbReference type="AlphaFoldDB" id="A0A9Q1QE15"/>
<dbReference type="Proteomes" id="UP001153076">
    <property type="component" value="Unassembled WGS sequence"/>
</dbReference>
<reference evidence="2" key="1">
    <citation type="submission" date="2022-04" db="EMBL/GenBank/DDBJ databases">
        <title>Carnegiea gigantea Genome sequencing and assembly v2.</title>
        <authorList>
            <person name="Copetti D."/>
            <person name="Sanderson M.J."/>
            <person name="Burquez A."/>
            <person name="Wojciechowski M.F."/>
        </authorList>
    </citation>
    <scope>NUCLEOTIDE SEQUENCE</scope>
    <source>
        <strain evidence="2">SGP5-SGP5p</strain>
        <tissue evidence="2">Aerial part</tissue>
    </source>
</reference>
<organism evidence="2 3">
    <name type="scientific">Carnegiea gigantea</name>
    <dbReference type="NCBI Taxonomy" id="171969"/>
    <lineage>
        <taxon>Eukaryota</taxon>
        <taxon>Viridiplantae</taxon>
        <taxon>Streptophyta</taxon>
        <taxon>Embryophyta</taxon>
        <taxon>Tracheophyta</taxon>
        <taxon>Spermatophyta</taxon>
        <taxon>Magnoliopsida</taxon>
        <taxon>eudicotyledons</taxon>
        <taxon>Gunneridae</taxon>
        <taxon>Pentapetalae</taxon>
        <taxon>Caryophyllales</taxon>
        <taxon>Cactineae</taxon>
        <taxon>Cactaceae</taxon>
        <taxon>Cactoideae</taxon>
        <taxon>Echinocereeae</taxon>
        <taxon>Carnegiea</taxon>
    </lineage>
</organism>
<dbReference type="InterPro" id="IPR044194">
    <property type="entry name" value="BLISTER"/>
</dbReference>
<dbReference type="OrthoDB" id="2019993at2759"/>
<keyword evidence="3" id="KW-1185">Reference proteome</keyword>
<feature type="compositionally biased region" description="Polar residues" evidence="1">
    <location>
        <begin position="1"/>
        <end position="23"/>
    </location>
</feature>
<name>A0A9Q1QE15_9CARY</name>
<protein>
    <submittedName>
        <fullName evidence="2">Uncharacterized protein</fullName>
    </submittedName>
</protein>
<evidence type="ECO:0000313" key="2">
    <source>
        <dbReference type="EMBL" id="KAJ8437250.1"/>
    </source>
</evidence>
<evidence type="ECO:0000256" key="1">
    <source>
        <dbReference type="SAM" id="MobiDB-lite"/>
    </source>
</evidence>